<proteinExistence type="predicted"/>
<protein>
    <submittedName>
        <fullName evidence="2">DNA-binding protein</fullName>
    </submittedName>
</protein>
<sequence>MARPPLYLVGSYEIGILLGNLSRQRTYQITRRASFPEPVAGLAQGQVWLGDQVEAWIAANRGEPSRRGLTPGSPPADDPPDSPDG</sequence>
<name>A0ABW4A810_9ACTN</name>
<gene>
    <name evidence="2" type="ORF">ACFQ5G_13880</name>
</gene>
<evidence type="ECO:0000313" key="2">
    <source>
        <dbReference type="EMBL" id="MFD1366438.1"/>
    </source>
</evidence>
<organism evidence="2 3">
    <name type="scientific">Actinoplanes sichuanensis</name>
    <dbReference type="NCBI Taxonomy" id="512349"/>
    <lineage>
        <taxon>Bacteria</taxon>
        <taxon>Bacillati</taxon>
        <taxon>Actinomycetota</taxon>
        <taxon>Actinomycetes</taxon>
        <taxon>Micromonosporales</taxon>
        <taxon>Micromonosporaceae</taxon>
        <taxon>Actinoplanes</taxon>
    </lineage>
</organism>
<reference evidence="3" key="1">
    <citation type="journal article" date="2019" name="Int. J. Syst. Evol. Microbiol.">
        <title>The Global Catalogue of Microorganisms (GCM) 10K type strain sequencing project: providing services to taxonomists for standard genome sequencing and annotation.</title>
        <authorList>
            <consortium name="The Broad Institute Genomics Platform"/>
            <consortium name="The Broad Institute Genome Sequencing Center for Infectious Disease"/>
            <person name="Wu L."/>
            <person name="Ma J."/>
        </authorList>
    </citation>
    <scope>NUCLEOTIDE SEQUENCE [LARGE SCALE GENOMIC DNA]</scope>
    <source>
        <strain evidence="3">CCM 7526</strain>
    </source>
</reference>
<dbReference type="Proteomes" id="UP001597183">
    <property type="component" value="Unassembled WGS sequence"/>
</dbReference>
<evidence type="ECO:0000256" key="1">
    <source>
        <dbReference type="SAM" id="MobiDB-lite"/>
    </source>
</evidence>
<comment type="caution">
    <text evidence="2">The sequence shown here is derived from an EMBL/GenBank/DDBJ whole genome shotgun (WGS) entry which is preliminary data.</text>
</comment>
<dbReference type="EMBL" id="JBHTMK010000018">
    <property type="protein sequence ID" value="MFD1366438.1"/>
    <property type="molecule type" value="Genomic_DNA"/>
</dbReference>
<accession>A0ABW4A810</accession>
<evidence type="ECO:0000313" key="3">
    <source>
        <dbReference type="Proteomes" id="UP001597183"/>
    </source>
</evidence>
<dbReference type="GO" id="GO:0003677">
    <property type="term" value="F:DNA binding"/>
    <property type="evidence" value="ECO:0007669"/>
    <property type="project" value="UniProtKB-KW"/>
</dbReference>
<dbReference type="RefSeq" id="WP_317793198.1">
    <property type="nucleotide sequence ID" value="NZ_AP028461.1"/>
</dbReference>
<feature type="region of interest" description="Disordered" evidence="1">
    <location>
        <begin position="60"/>
        <end position="85"/>
    </location>
</feature>
<keyword evidence="3" id="KW-1185">Reference proteome</keyword>
<keyword evidence="2" id="KW-0238">DNA-binding</keyword>